<reference evidence="1 2" key="1">
    <citation type="journal article" date="2020" name="Int. J. Syst. Evol. Microbiol.">
        <title>Reclassification of Streptomyces castelarensis and Streptomyces sporoclivatus as later heterotypic synonyms of Streptomyces antimycoticus.</title>
        <authorList>
            <person name="Komaki H."/>
            <person name="Tamura T."/>
        </authorList>
    </citation>
    <scope>NUCLEOTIDE SEQUENCE [LARGE SCALE GENOMIC DNA]</scope>
    <source>
        <strain evidence="1 2">NBRC 100767</strain>
    </source>
</reference>
<evidence type="ECO:0000313" key="2">
    <source>
        <dbReference type="Proteomes" id="UP000463951"/>
    </source>
</evidence>
<organism evidence="1 2">
    <name type="scientific">Streptomyces antimycoticus</name>
    <dbReference type="NCBI Taxonomy" id="68175"/>
    <lineage>
        <taxon>Bacteria</taxon>
        <taxon>Bacillati</taxon>
        <taxon>Actinomycetota</taxon>
        <taxon>Actinomycetes</taxon>
        <taxon>Kitasatosporales</taxon>
        <taxon>Streptomycetaceae</taxon>
        <taxon>Streptomyces</taxon>
        <taxon>Streptomyces violaceusniger group</taxon>
    </lineage>
</organism>
<evidence type="ECO:0000313" key="1">
    <source>
        <dbReference type="EMBL" id="BBJ39989.1"/>
    </source>
</evidence>
<accession>A0A499USV0</accession>
<dbReference type="AlphaFoldDB" id="A0A499USV0"/>
<dbReference type="EMBL" id="AP019620">
    <property type="protein sequence ID" value="BBJ39989.1"/>
    <property type="molecule type" value="Genomic_DNA"/>
</dbReference>
<gene>
    <name evidence="1" type="ORF">SSPO_027070</name>
</gene>
<name>A0A499USV0_9ACTN</name>
<dbReference type="Proteomes" id="UP000463951">
    <property type="component" value="Chromosome"/>
</dbReference>
<protein>
    <submittedName>
        <fullName evidence="1">Uncharacterized protein</fullName>
    </submittedName>
</protein>
<sequence>MSRYQPYRGVHGRRYQVVMKSWRRLRHSENETVGHHRSRRRHLLEELRVLDLETYDYR</sequence>
<proteinExistence type="predicted"/>